<accession>A0AAV7QZU5</accession>
<organism evidence="1 2">
    <name type="scientific">Pleurodeles waltl</name>
    <name type="common">Iberian ribbed newt</name>
    <dbReference type="NCBI Taxonomy" id="8319"/>
    <lineage>
        <taxon>Eukaryota</taxon>
        <taxon>Metazoa</taxon>
        <taxon>Chordata</taxon>
        <taxon>Craniata</taxon>
        <taxon>Vertebrata</taxon>
        <taxon>Euteleostomi</taxon>
        <taxon>Amphibia</taxon>
        <taxon>Batrachia</taxon>
        <taxon>Caudata</taxon>
        <taxon>Salamandroidea</taxon>
        <taxon>Salamandridae</taxon>
        <taxon>Pleurodelinae</taxon>
        <taxon>Pleurodeles</taxon>
    </lineage>
</organism>
<evidence type="ECO:0000313" key="2">
    <source>
        <dbReference type="Proteomes" id="UP001066276"/>
    </source>
</evidence>
<name>A0AAV7QZU5_PLEWA</name>
<evidence type="ECO:0000313" key="1">
    <source>
        <dbReference type="EMBL" id="KAJ1145861.1"/>
    </source>
</evidence>
<dbReference type="EMBL" id="JANPWB010000010">
    <property type="protein sequence ID" value="KAJ1145861.1"/>
    <property type="molecule type" value="Genomic_DNA"/>
</dbReference>
<keyword evidence="2" id="KW-1185">Reference proteome</keyword>
<gene>
    <name evidence="1" type="ORF">NDU88_012144</name>
</gene>
<sequence length="69" mass="7456">MRPGGSVLTRAAQASPGCGRAAEACRHHGVRVRQRIQARPRWGGDVCLRGCVCKARVCVFLFLTTCVCV</sequence>
<proteinExistence type="predicted"/>
<protein>
    <submittedName>
        <fullName evidence="1">Uncharacterized protein</fullName>
    </submittedName>
</protein>
<dbReference type="Proteomes" id="UP001066276">
    <property type="component" value="Chromosome 6"/>
</dbReference>
<comment type="caution">
    <text evidence="1">The sequence shown here is derived from an EMBL/GenBank/DDBJ whole genome shotgun (WGS) entry which is preliminary data.</text>
</comment>
<reference evidence="1" key="1">
    <citation type="journal article" date="2022" name="bioRxiv">
        <title>Sequencing and chromosome-scale assembly of the giantPleurodeles waltlgenome.</title>
        <authorList>
            <person name="Brown T."/>
            <person name="Elewa A."/>
            <person name="Iarovenko S."/>
            <person name="Subramanian E."/>
            <person name="Araus A.J."/>
            <person name="Petzold A."/>
            <person name="Susuki M."/>
            <person name="Suzuki K.-i.T."/>
            <person name="Hayashi T."/>
            <person name="Toyoda A."/>
            <person name="Oliveira C."/>
            <person name="Osipova E."/>
            <person name="Leigh N.D."/>
            <person name="Simon A."/>
            <person name="Yun M.H."/>
        </authorList>
    </citation>
    <scope>NUCLEOTIDE SEQUENCE</scope>
    <source>
        <strain evidence="1">20211129_DDA</strain>
        <tissue evidence="1">Liver</tissue>
    </source>
</reference>
<dbReference type="AlphaFoldDB" id="A0AAV7QZU5"/>